<evidence type="ECO:0000259" key="1">
    <source>
        <dbReference type="SMART" id="SM00850"/>
    </source>
</evidence>
<dbReference type="SMART" id="SM00850">
    <property type="entry name" value="LytTR"/>
    <property type="match status" value="1"/>
</dbReference>
<keyword evidence="2" id="KW-0238">DNA-binding</keyword>
<feature type="domain" description="HTH LytTR-type" evidence="1">
    <location>
        <begin position="33"/>
        <end position="131"/>
    </location>
</feature>
<name>A0A239CFQ3_9FLAO</name>
<dbReference type="AlphaFoldDB" id="A0A239CFQ3"/>
<reference evidence="2 3" key="1">
    <citation type="submission" date="2017-06" db="EMBL/GenBank/DDBJ databases">
        <authorList>
            <person name="Kim H.J."/>
            <person name="Triplett B.A."/>
        </authorList>
    </citation>
    <scope>NUCLEOTIDE SEQUENCE [LARGE SCALE GENOMIC DNA]</scope>
    <source>
        <strain evidence="2 3">DSM 25597</strain>
    </source>
</reference>
<dbReference type="GO" id="GO:0003677">
    <property type="term" value="F:DNA binding"/>
    <property type="evidence" value="ECO:0007669"/>
    <property type="project" value="UniProtKB-KW"/>
</dbReference>
<dbReference type="Proteomes" id="UP000198379">
    <property type="component" value="Unassembled WGS sequence"/>
</dbReference>
<accession>A0A239CFQ3</accession>
<dbReference type="EMBL" id="FZNY01000007">
    <property type="protein sequence ID" value="SNS18508.1"/>
    <property type="molecule type" value="Genomic_DNA"/>
</dbReference>
<sequence length="136" mass="16320">MKKINQKKGVFVYINYLLTNAKNKTIEYLKENPKETRIHFKDVLWISTENMAKNWIKIKAIKHEKLLYENRSMVNFIRIAGKQEFCKIAKNLTVNLFHIKRKSNLAIIELTNGDTFKVNRSYRSELRSRLLMIWEE</sequence>
<organism evidence="2 3">
    <name type="scientific">Dokdonia pacifica</name>
    <dbReference type="NCBI Taxonomy" id="1627892"/>
    <lineage>
        <taxon>Bacteria</taxon>
        <taxon>Pseudomonadati</taxon>
        <taxon>Bacteroidota</taxon>
        <taxon>Flavobacteriia</taxon>
        <taxon>Flavobacteriales</taxon>
        <taxon>Flavobacteriaceae</taxon>
        <taxon>Dokdonia</taxon>
    </lineage>
</organism>
<protein>
    <submittedName>
        <fullName evidence="2">LytTr DNA-binding domain-containing protein</fullName>
    </submittedName>
</protein>
<gene>
    <name evidence="2" type="ORF">SAMN06265376_107283</name>
</gene>
<dbReference type="InterPro" id="IPR007492">
    <property type="entry name" value="LytTR_DNA-bd_dom"/>
</dbReference>
<dbReference type="Gene3D" id="2.40.50.1020">
    <property type="entry name" value="LytTr DNA-binding domain"/>
    <property type="match status" value="1"/>
</dbReference>
<keyword evidence="3" id="KW-1185">Reference proteome</keyword>
<proteinExistence type="predicted"/>
<dbReference type="RefSeq" id="WP_089373274.1">
    <property type="nucleotide sequence ID" value="NZ_BMEP01000004.1"/>
</dbReference>
<evidence type="ECO:0000313" key="3">
    <source>
        <dbReference type="Proteomes" id="UP000198379"/>
    </source>
</evidence>
<evidence type="ECO:0000313" key="2">
    <source>
        <dbReference type="EMBL" id="SNS18508.1"/>
    </source>
</evidence>